<organism evidence="1 2">
    <name type="scientific">Pseudoalteromonas marina</name>
    <dbReference type="NCBI Taxonomy" id="267375"/>
    <lineage>
        <taxon>Bacteria</taxon>
        <taxon>Pseudomonadati</taxon>
        <taxon>Pseudomonadota</taxon>
        <taxon>Gammaproteobacteria</taxon>
        <taxon>Alteromonadales</taxon>
        <taxon>Pseudoalteromonadaceae</taxon>
        <taxon>Pseudoalteromonas</taxon>
    </lineage>
</organism>
<reference evidence="1" key="1">
    <citation type="submission" date="2023-07" db="EMBL/GenBank/DDBJ databases">
        <title>Genome content predicts the carbon catabolic preferences of heterotrophic bacteria.</title>
        <authorList>
            <person name="Gralka M."/>
        </authorList>
    </citation>
    <scope>NUCLEOTIDE SEQUENCE</scope>
    <source>
        <strain evidence="1">4G09</strain>
    </source>
</reference>
<dbReference type="EMBL" id="JAUYVT010000005">
    <property type="protein sequence ID" value="MDP2564582.1"/>
    <property type="molecule type" value="Genomic_DNA"/>
</dbReference>
<protein>
    <submittedName>
        <fullName evidence="1">Uncharacterized protein</fullName>
    </submittedName>
</protein>
<evidence type="ECO:0000313" key="1">
    <source>
        <dbReference type="EMBL" id="MDP2564582.1"/>
    </source>
</evidence>
<sequence>MQEIIEVIKSKNFKEVFFGSNGFSIVDEASINNLQLGYSVHPDGSDLSGSNEGDWQKSWIVIGTDTEVGDPFFVDINDPLLPVYTAMHGMGEWGEELVSKSLLSFLELLSYLNGISKQDYAQIDPDENTITDSKQLASIKSKLQEISGEKDYWENFIEQYQEWVEEFGS</sequence>
<dbReference type="RefSeq" id="WP_305471832.1">
    <property type="nucleotide sequence ID" value="NZ_JAUYVT010000005.1"/>
</dbReference>
<keyword evidence="2" id="KW-1185">Reference proteome</keyword>
<evidence type="ECO:0000313" key="2">
    <source>
        <dbReference type="Proteomes" id="UP001177212"/>
    </source>
</evidence>
<accession>A0ABT9FCS4</accession>
<dbReference type="Proteomes" id="UP001177212">
    <property type="component" value="Unassembled WGS sequence"/>
</dbReference>
<name>A0ABT9FCS4_9GAMM</name>
<proteinExistence type="predicted"/>
<gene>
    <name evidence="1" type="ORF">Q8W34_08045</name>
</gene>
<comment type="caution">
    <text evidence="1">The sequence shown here is derived from an EMBL/GenBank/DDBJ whole genome shotgun (WGS) entry which is preliminary data.</text>
</comment>